<evidence type="ECO:0000256" key="2">
    <source>
        <dbReference type="ARBA" id="ARBA00022670"/>
    </source>
</evidence>
<dbReference type="InterPro" id="IPR023828">
    <property type="entry name" value="Peptidase_S8_Ser-AS"/>
</dbReference>
<dbReference type="InterPro" id="IPR022398">
    <property type="entry name" value="Peptidase_S8_His-AS"/>
</dbReference>
<evidence type="ECO:0000313" key="7">
    <source>
        <dbReference type="EMBL" id="SIT22628.1"/>
    </source>
</evidence>
<dbReference type="PANTHER" id="PTHR43399">
    <property type="entry name" value="SUBTILISIN-RELATED"/>
    <property type="match status" value="1"/>
</dbReference>
<dbReference type="Gene3D" id="3.40.50.200">
    <property type="entry name" value="Peptidase S8/S53 domain"/>
    <property type="match status" value="2"/>
</dbReference>
<dbReference type="OrthoDB" id="9798386at2"/>
<feature type="domain" description="Peptidase S8/S53" evidence="6">
    <location>
        <begin position="61"/>
        <end position="500"/>
    </location>
</feature>
<dbReference type="GO" id="GO:0006508">
    <property type="term" value="P:proteolysis"/>
    <property type="evidence" value="ECO:0007669"/>
    <property type="project" value="UniProtKB-KW"/>
</dbReference>
<organism evidence="7 8">
    <name type="scientific">Filimonas lacunae</name>
    <dbReference type="NCBI Taxonomy" id="477680"/>
    <lineage>
        <taxon>Bacteria</taxon>
        <taxon>Pseudomonadati</taxon>
        <taxon>Bacteroidota</taxon>
        <taxon>Chitinophagia</taxon>
        <taxon>Chitinophagales</taxon>
        <taxon>Chitinophagaceae</taxon>
        <taxon>Filimonas</taxon>
    </lineage>
</organism>
<evidence type="ECO:0000259" key="6">
    <source>
        <dbReference type="Pfam" id="PF00082"/>
    </source>
</evidence>
<evidence type="ECO:0000256" key="5">
    <source>
        <dbReference type="PROSITE-ProRule" id="PRU01240"/>
    </source>
</evidence>
<dbReference type="PRINTS" id="PR00723">
    <property type="entry name" value="SUBTILISIN"/>
</dbReference>
<comment type="similarity">
    <text evidence="1 5">Belongs to the peptidase S8 family.</text>
</comment>
<dbReference type="AlphaFoldDB" id="A0A1N7QIJ3"/>
<dbReference type="PANTHER" id="PTHR43399:SF4">
    <property type="entry name" value="CELL WALL-ASSOCIATED PROTEASE"/>
    <property type="match status" value="1"/>
</dbReference>
<dbReference type="Pfam" id="PF00082">
    <property type="entry name" value="Peptidase_S8"/>
    <property type="match status" value="1"/>
</dbReference>
<dbReference type="RefSeq" id="WP_076380161.1">
    <property type="nucleotide sequence ID" value="NZ_AP017422.1"/>
</dbReference>
<dbReference type="GO" id="GO:0004252">
    <property type="term" value="F:serine-type endopeptidase activity"/>
    <property type="evidence" value="ECO:0007669"/>
    <property type="project" value="UniProtKB-UniRule"/>
</dbReference>
<keyword evidence="3 5" id="KW-0378">Hydrolase</keyword>
<dbReference type="InterPro" id="IPR034080">
    <property type="entry name" value="Protease_P7-like_dom"/>
</dbReference>
<feature type="active site" description="Charge relay system" evidence="5">
    <location>
        <position position="467"/>
    </location>
</feature>
<dbReference type="PROSITE" id="PS51892">
    <property type="entry name" value="SUBTILASE"/>
    <property type="match status" value="1"/>
</dbReference>
<dbReference type="EMBL" id="FTOR01000005">
    <property type="protein sequence ID" value="SIT22628.1"/>
    <property type="molecule type" value="Genomic_DNA"/>
</dbReference>
<evidence type="ECO:0000256" key="3">
    <source>
        <dbReference type="ARBA" id="ARBA00022801"/>
    </source>
</evidence>
<dbReference type="PROSITE" id="PS00137">
    <property type="entry name" value="SUBTILASE_HIS"/>
    <property type="match status" value="1"/>
</dbReference>
<dbReference type="InterPro" id="IPR015500">
    <property type="entry name" value="Peptidase_S8_subtilisin-rel"/>
</dbReference>
<dbReference type="CDD" id="cd07483">
    <property type="entry name" value="Peptidases_S8_Subtilisin_Novo-like"/>
    <property type="match status" value="1"/>
</dbReference>
<keyword evidence="8" id="KW-1185">Reference proteome</keyword>
<keyword evidence="4 5" id="KW-0720">Serine protease</keyword>
<keyword evidence="2 5" id="KW-0645">Protease</keyword>
<sequence>MRCIVRKYGFAAFTCFIWAGTVQGQNNLKGWHLKDLQQDGFYGISITNAYTFLKDKKSTPVIVAVIDSGVDTTQEDLKAILWHNPKEIPGNGIDDDGNGYVDDVYGWNFLGNKDGNNLKKASDEKTRLYHRYKNKFSGTSINEDSLPGTEKATYELWAKAAKEMSANSEEQAELMFVEMALKALKKHEKTLQDAMGKTEFTCEQLEKFQPATSPVKAAKLGYLTSLKLFGFEGDDSNTLILSQLSEYAEGKKESLEARDVPPPDYREKVIKDDYYNINDRFYGNADVMGPNPLHGTHVSGIIAADRTNNVGTEGVADNVRIMMVRAIPDGDEYDKDVALAIKYAVDNGARVINMSFGKAFSPEKKWVDEAVQYAETKDVLIVHAAGNESTNLDENDNFPNADLQEFGKRADNFITVGASSDPHIGDGKLIADFSNYGKTNVDIFAPGVKIYSTLPGKSEYGFLKGTSMASPVVTGVAALIRSYYPDLSARQVKYAIEKSAAPCVDSTIRIIKPGTKEAVPMATLCETGGMINAFAALQIAATLQPEIKEKKKIVLPKATFKNSKPTK</sequence>
<protein>
    <submittedName>
        <fullName evidence="7">Subtilase family protein</fullName>
    </submittedName>
</protein>
<feature type="active site" description="Charge relay system" evidence="5">
    <location>
        <position position="294"/>
    </location>
</feature>
<evidence type="ECO:0000256" key="4">
    <source>
        <dbReference type="ARBA" id="ARBA00022825"/>
    </source>
</evidence>
<evidence type="ECO:0000313" key="8">
    <source>
        <dbReference type="Proteomes" id="UP000186917"/>
    </source>
</evidence>
<dbReference type="InterPro" id="IPR000209">
    <property type="entry name" value="Peptidase_S8/S53_dom"/>
</dbReference>
<evidence type="ECO:0000256" key="1">
    <source>
        <dbReference type="ARBA" id="ARBA00011073"/>
    </source>
</evidence>
<dbReference type="STRING" id="477680.SAMN05421788_105336"/>
<name>A0A1N7QIJ3_9BACT</name>
<dbReference type="PROSITE" id="PS00138">
    <property type="entry name" value="SUBTILASE_SER"/>
    <property type="match status" value="1"/>
</dbReference>
<dbReference type="SUPFAM" id="SSF52743">
    <property type="entry name" value="Subtilisin-like"/>
    <property type="match status" value="1"/>
</dbReference>
<dbReference type="InterPro" id="IPR036852">
    <property type="entry name" value="Peptidase_S8/S53_dom_sf"/>
</dbReference>
<accession>A0A1N7QIJ3</accession>
<proteinExistence type="inferred from homology"/>
<reference evidence="8" key="1">
    <citation type="submission" date="2017-01" db="EMBL/GenBank/DDBJ databases">
        <authorList>
            <person name="Varghese N."/>
            <person name="Submissions S."/>
        </authorList>
    </citation>
    <scope>NUCLEOTIDE SEQUENCE [LARGE SCALE GENOMIC DNA]</scope>
    <source>
        <strain evidence="8">DSM 21054</strain>
    </source>
</reference>
<dbReference type="InterPro" id="IPR051048">
    <property type="entry name" value="Peptidase_S8/S53_subtilisin"/>
</dbReference>
<gene>
    <name evidence="7" type="ORF">SAMN05421788_105336</name>
</gene>
<feature type="active site" description="Charge relay system" evidence="5">
    <location>
        <position position="67"/>
    </location>
</feature>
<dbReference type="Proteomes" id="UP000186917">
    <property type="component" value="Unassembled WGS sequence"/>
</dbReference>